<evidence type="ECO:0000256" key="6">
    <source>
        <dbReference type="ARBA" id="ARBA00022702"/>
    </source>
</evidence>
<evidence type="ECO:0000256" key="9">
    <source>
        <dbReference type="ARBA" id="ARBA00023180"/>
    </source>
</evidence>
<dbReference type="GO" id="GO:0040015">
    <property type="term" value="P:negative regulation of multicellular organism growth"/>
    <property type="evidence" value="ECO:0007669"/>
    <property type="project" value="Ensembl"/>
</dbReference>
<feature type="signal peptide" evidence="13">
    <location>
        <begin position="1"/>
        <end position="34"/>
    </location>
</feature>
<dbReference type="GO" id="GO:0032099">
    <property type="term" value="P:negative regulation of appetite"/>
    <property type="evidence" value="ECO:0007669"/>
    <property type="project" value="Ensembl"/>
</dbReference>
<evidence type="ECO:0000256" key="13">
    <source>
        <dbReference type="SAM" id="SignalP"/>
    </source>
</evidence>
<dbReference type="GO" id="GO:0046321">
    <property type="term" value="P:positive regulation of fatty acid oxidation"/>
    <property type="evidence" value="ECO:0007669"/>
    <property type="project" value="Ensembl"/>
</dbReference>
<evidence type="ECO:0000256" key="4">
    <source>
        <dbReference type="ARBA" id="ARBA00022525"/>
    </source>
</evidence>
<dbReference type="GO" id="GO:0030512">
    <property type="term" value="P:negative regulation of transforming growth factor beta receptor signaling pathway"/>
    <property type="evidence" value="ECO:0007669"/>
    <property type="project" value="Ensembl"/>
</dbReference>
<evidence type="ECO:0000313" key="16">
    <source>
        <dbReference type="Proteomes" id="UP000694564"/>
    </source>
</evidence>
<evidence type="ECO:0000256" key="5">
    <source>
        <dbReference type="ARBA" id="ARBA00022685"/>
    </source>
</evidence>
<dbReference type="OrthoDB" id="10030979at2759"/>
<evidence type="ECO:0000256" key="7">
    <source>
        <dbReference type="ARBA" id="ARBA00022729"/>
    </source>
</evidence>
<evidence type="ECO:0000256" key="8">
    <source>
        <dbReference type="ARBA" id="ARBA00023157"/>
    </source>
</evidence>
<dbReference type="GO" id="GO:1901741">
    <property type="term" value="P:positive regulation of myoblast fusion"/>
    <property type="evidence" value="ECO:0007669"/>
    <property type="project" value="Ensembl"/>
</dbReference>
<dbReference type="GO" id="GO:0060392">
    <property type="term" value="P:negative regulation of SMAD protein signal transduction"/>
    <property type="evidence" value="ECO:0007669"/>
    <property type="project" value="Ensembl"/>
</dbReference>
<sequence length="303" mass="33429">GWSGDPFPPRASPCEMLLLLLLLLVISWPPPGDAELPGPSDAHWAPDPDAHRVQELRRLYEELRARLRVERRGQDPALVPAPAVRILTPQLRLGSDGHVYLRLSRASLTEGLPEAYRVHRALLRLSPTEPKSWDVTRPLQRQLSLRGSRAPTLHLRLSPPSDRLPALSPSARSQLELHLRPRAARGPRSARAGAGDDCPLGPGRCCRLQTVRATLEDLGWTEWVQSPRELQLKMCAGECPSQYHAASTHAQIKARLHGLKPDAVAAPCCVPSSYEPMVLMHKTDGGVSLKTYDDIQARACHCA</sequence>
<dbReference type="Pfam" id="PF00019">
    <property type="entry name" value="TGF_beta"/>
    <property type="match status" value="1"/>
</dbReference>
<dbReference type="GO" id="GO:0005634">
    <property type="term" value="C:nucleus"/>
    <property type="evidence" value="ECO:0007669"/>
    <property type="project" value="Ensembl"/>
</dbReference>
<keyword evidence="16" id="KW-1185">Reference proteome</keyword>
<feature type="domain" description="TGF-beta family profile" evidence="14">
    <location>
        <begin position="185"/>
        <end position="303"/>
    </location>
</feature>
<proteinExistence type="inferred from homology"/>
<dbReference type="PANTHER" id="PTHR11848:SF78">
    <property type="entry name" value="GROWTH_DIFFERENTIATION FACTOR 15"/>
    <property type="match status" value="1"/>
</dbReference>
<dbReference type="SUPFAM" id="SSF57501">
    <property type="entry name" value="Cystine-knot cytokines"/>
    <property type="match status" value="1"/>
</dbReference>
<organism evidence="15 16">
    <name type="scientific">Sciurus vulgaris</name>
    <name type="common">Eurasian red squirrel</name>
    <dbReference type="NCBI Taxonomy" id="55149"/>
    <lineage>
        <taxon>Eukaryota</taxon>
        <taxon>Metazoa</taxon>
        <taxon>Chordata</taxon>
        <taxon>Craniata</taxon>
        <taxon>Vertebrata</taxon>
        <taxon>Euteleostomi</taxon>
        <taxon>Mammalia</taxon>
        <taxon>Eutheria</taxon>
        <taxon>Euarchontoglires</taxon>
        <taxon>Glires</taxon>
        <taxon>Rodentia</taxon>
        <taxon>Sciuromorpha</taxon>
        <taxon>Sciuridae</taxon>
        <taxon>Sciurinae</taxon>
        <taxon>Sciurini</taxon>
        <taxon>Sciurus</taxon>
    </lineage>
</organism>
<evidence type="ECO:0000259" key="14">
    <source>
        <dbReference type="PROSITE" id="PS51362"/>
    </source>
</evidence>
<keyword evidence="8" id="KW-1015">Disulfide bond</keyword>
<dbReference type="GO" id="GO:0043410">
    <property type="term" value="P:positive regulation of MAPK cascade"/>
    <property type="evidence" value="ECO:0007669"/>
    <property type="project" value="Ensembl"/>
</dbReference>
<accession>A0A8D2E3P2</accession>
<dbReference type="GO" id="GO:0005179">
    <property type="term" value="F:hormone activity"/>
    <property type="evidence" value="ECO:0007669"/>
    <property type="project" value="UniProtKB-KW"/>
</dbReference>
<evidence type="ECO:0000256" key="1">
    <source>
        <dbReference type="ARBA" id="ARBA00004613"/>
    </source>
</evidence>
<comment type="similarity">
    <text evidence="2 12">Belongs to the TGF-beta family.</text>
</comment>
<dbReference type="SMART" id="SM00204">
    <property type="entry name" value="TGFB"/>
    <property type="match status" value="1"/>
</dbReference>
<dbReference type="Proteomes" id="UP000694564">
    <property type="component" value="Chromosome 16"/>
</dbReference>
<dbReference type="GO" id="GO:0060400">
    <property type="term" value="P:negative regulation of growth hormone receptor signaling pathway"/>
    <property type="evidence" value="ECO:0007669"/>
    <property type="project" value="Ensembl"/>
</dbReference>
<evidence type="ECO:0000256" key="3">
    <source>
        <dbReference type="ARBA" id="ARBA00022514"/>
    </source>
</evidence>
<reference evidence="15" key="2">
    <citation type="submission" date="2025-09" db="UniProtKB">
        <authorList>
            <consortium name="Ensembl"/>
        </authorList>
    </citation>
    <scope>IDENTIFICATION</scope>
</reference>
<dbReference type="GO" id="GO:0008083">
    <property type="term" value="F:growth factor activity"/>
    <property type="evidence" value="ECO:0007669"/>
    <property type="project" value="UniProtKB-KW"/>
</dbReference>
<keyword evidence="4" id="KW-0964">Secreted</keyword>
<dbReference type="Gene3D" id="2.10.90.10">
    <property type="entry name" value="Cystine-knot cytokines"/>
    <property type="match status" value="1"/>
</dbReference>
<dbReference type="GO" id="GO:0051897">
    <property type="term" value="P:positive regulation of phosphatidylinositol 3-kinase/protein kinase B signal transduction"/>
    <property type="evidence" value="ECO:0007669"/>
    <property type="project" value="Ensembl"/>
</dbReference>
<keyword evidence="9" id="KW-0325">Glycoprotein</keyword>
<dbReference type="PROSITE" id="PS51362">
    <property type="entry name" value="TGF_BETA_2"/>
    <property type="match status" value="1"/>
</dbReference>
<evidence type="ECO:0000313" key="15">
    <source>
        <dbReference type="Ensembl" id="ENSSVLP00005032585.1"/>
    </source>
</evidence>
<dbReference type="GO" id="GO:0005615">
    <property type="term" value="C:extracellular space"/>
    <property type="evidence" value="ECO:0007669"/>
    <property type="project" value="UniProtKB-KW"/>
</dbReference>
<dbReference type="Ensembl" id="ENSSVLT00005036139.1">
    <property type="protein sequence ID" value="ENSSVLP00005032585.1"/>
    <property type="gene ID" value="ENSSVLG00005025552.1"/>
</dbReference>
<dbReference type="AlphaFoldDB" id="A0A8D2E3P2"/>
<evidence type="ECO:0000256" key="11">
    <source>
        <dbReference type="ARBA" id="ARBA00068934"/>
    </source>
</evidence>
<dbReference type="GO" id="GO:0002686">
    <property type="term" value="P:negative regulation of leukocyte migration"/>
    <property type="evidence" value="ECO:0007669"/>
    <property type="project" value="Ensembl"/>
</dbReference>
<comment type="subcellular location">
    <subcellularLocation>
        <location evidence="1">Secreted</location>
    </subcellularLocation>
</comment>
<evidence type="ECO:0000256" key="12">
    <source>
        <dbReference type="RuleBase" id="RU000354"/>
    </source>
</evidence>
<dbReference type="GO" id="GO:0005125">
    <property type="term" value="F:cytokine activity"/>
    <property type="evidence" value="ECO:0007669"/>
    <property type="project" value="UniProtKB-KW"/>
</dbReference>
<dbReference type="InterPro" id="IPR015615">
    <property type="entry name" value="TGF-beta-rel"/>
</dbReference>
<dbReference type="GO" id="GO:1901558">
    <property type="term" value="P:response to metformin"/>
    <property type="evidence" value="ECO:0007669"/>
    <property type="project" value="Ensembl"/>
</dbReference>
<name>A0A8D2E3P2_SCIVU</name>
<evidence type="ECO:0000256" key="2">
    <source>
        <dbReference type="ARBA" id="ARBA00006656"/>
    </source>
</evidence>
<dbReference type="GO" id="GO:0160144">
    <property type="term" value="P:GDF15-GFRAL signaling pathway"/>
    <property type="evidence" value="ECO:0007669"/>
    <property type="project" value="Ensembl"/>
</dbReference>
<comment type="subunit">
    <text evidence="10">Homodimer; disulfide-linked. Interacts with GFRAL and RET; ligand of GFRAL, which mediates GDF15 internalization and cellular signaling through interaction with RET via the formation of a 2:2:2 ternary complex composed of GDF15, GFRAL and RET.</text>
</comment>
<dbReference type="GeneTree" id="ENSGT00940000161872"/>
<dbReference type="GO" id="GO:0005794">
    <property type="term" value="C:Golgi apparatus"/>
    <property type="evidence" value="ECO:0007669"/>
    <property type="project" value="Ensembl"/>
</dbReference>
<dbReference type="GO" id="GO:0002023">
    <property type="term" value="P:reduction of food intake in response to dietary excess"/>
    <property type="evidence" value="ECO:0007669"/>
    <property type="project" value="Ensembl"/>
</dbReference>
<dbReference type="FunFam" id="2.10.90.10:FF:000039">
    <property type="entry name" value="growth/differentiation factor 15"/>
    <property type="match status" value="1"/>
</dbReference>
<dbReference type="GO" id="GO:0062197">
    <property type="term" value="P:cellular response to chemical stress"/>
    <property type="evidence" value="ECO:0007669"/>
    <property type="project" value="Ensembl"/>
</dbReference>
<keyword evidence="3" id="KW-0202">Cytokine</keyword>
<dbReference type="InterPro" id="IPR001839">
    <property type="entry name" value="TGF-b_C"/>
</dbReference>
<evidence type="ECO:0000256" key="10">
    <source>
        <dbReference type="ARBA" id="ARBA00063341"/>
    </source>
</evidence>
<dbReference type="GO" id="GO:0042803">
    <property type="term" value="F:protein homodimerization activity"/>
    <property type="evidence" value="ECO:0007669"/>
    <property type="project" value="Ensembl"/>
</dbReference>
<dbReference type="PANTHER" id="PTHR11848">
    <property type="entry name" value="TGF-BETA FAMILY"/>
    <property type="match status" value="1"/>
</dbReference>
<keyword evidence="5" id="KW-0165">Cleavage on pair of basic residues</keyword>
<dbReference type="InterPro" id="IPR029034">
    <property type="entry name" value="Cystine-knot_cytokine"/>
</dbReference>
<feature type="chain" id="PRO_5034882666" description="Growth/differentiation factor 15" evidence="13">
    <location>
        <begin position="35"/>
        <end position="303"/>
    </location>
</feature>
<keyword evidence="7 13" id="KW-0732">Signal</keyword>
<keyword evidence="6" id="KW-0372">Hormone</keyword>
<keyword evidence="12" id="KW-0339">Growth factor</keyword>
<protein>
    <recommendedName>
        <fullName evidence="11">Growth/differentiation factor 15</fullName>
    </recommendedName>
</protein>
<gene>
    <name evidence="15" type="primary">GDF15</name>
</gene>
<reference evidence="15" key="1">
    <citation type="submission" date="2025-08" db="UniProtKB">
        <authorList>
            <consortium name="Ensembl"/>
        </authorList>
    </citation>
    <scope>IDENTIFICATION</scope>
</reference>